<reference evidence="2 3" key="1">
    <citation type="submission" date="2018-03" db="EMBL/GenBank/DDBJ databases">
        <authorList>
            <person name="Keele B.F."/>
        </authorList>
    </citation>
    <scope>NUCLEOTIDE SEQUENCE [LARGE SCALE GENOMIC DNA]</scope>
    <source>
        <strain evidence="2 3">CECT 8599</strain>
    </source>
</reference>
<organism evidence="2 3">
    <name type="scientific">Ascidiaceihabitans donghaensis</name>
    <dbReference type="NCBI Taxonomy" id="1510460"/>
    <lineage>
        <taxon>Bacteria</taxon>
        <taxon>Pseudomonadati</taxon>
        <taxon>Pseudomonadota</taxon>
        <taxon>Alphaproteobacteria</taxon>
        <taxon>Rhodobacterales</taxon>
        <taxon>Paracoccaceae</taxon>
        <taxon>Ascidiaceihabitans</taxon>
    </lineage>
</organism>
<evidence type="ECO:0000313" key="3">
    <source>
        <dbReference type="Proteomes" id="UP000244880"/>
    </source>
</evidence>
<sequence>MTFDFLNKTSIVITLAASTITVIVGLYFMGFLDEDTIREQRLSLAQMDALEGSWCTQEFMPVYPNARVTFQRDGRKMRMKQTGFGEYSHDFEQIDVFERNAISYFRYPESIQFITSLGVFENKLTWERWRRSPDGTYIAADDTGYVTYLSC</sequence>
<dbReference type="Proteomes" id="UP000244880">
    <property type="component" value="Unassembled WGS sequence"/>
</dbReference>
<feature type="transmembrane region" description="Helical" evidence="1">
    <location>
        <begin position="12"/>
        <end position="32"/>
    </location>
</feature>
<name>A0A2R8BF53_9RHOB</name>
<protein>
    <submittedName>
        <fullName evidence="2">Uncharacterized protein</fullName>
    </submittedName>
</protein>
<keyword evidence="1" id="KW-1133">Transmembrane helix</keyword>
<keyword evidence="1" id="KW-0472">Membrane</keyword>
<dbReference type="RefSeq" id="WP_108828743.1">
    <property type="nucleotide sequence ID" value="NZ_OMOR01000001.1"/>
</dbReference>
<gene>
    <name evidence="2" type="ORF">ASD8599_02440</name>
</gene>
<keyword evidence="1" id="KW-0812">Transmembrane</keyword>
<keyword evidence="3" id="KW-1185">Reference proteome</keyword>
<dbReference type="AlphaFoldDB" id="A0A2R8BF53"/>
<evidence type="ECO:0000256" key="1">
    <source>
        <dbReference type="SAM" id="Phobius"/>
    </source>
</evidence>
<dbReference type="EMBL" id="OMOR01000001">
    <property type="protein sequence ID" value="SPH21688.1"/>
    <property type="molecule type" value="Genomic_DNA"/>
</dbReference>
<proteinExistence type="predicted"/>
<evidence type="ECO:0000313" key="2">
    <source>
        <dbReference type="EMBL" id="SPH21688.1"/>
    </source>
</evidence>
<accession>A0A2R8BF53</accession>